<dbReference type="EMBL" id="JAENHO010000004">
    <property type="protein sequence ID" value="MBL7255416.1"/>
    <property type="molecule type" value="Genomic_DNA"/>
</dbReference>
<name>A0ABS1VL27_9ACTN</name>
<accession>A0ABS1VL27</accession>
<proteinExistence type="predicted"/>
<protein>
    <submittedName>
        <fullName evidence="1">Uncharacterized protein</fullName>
    </submittedName>
</protein>
<dbReference type="Proteomes" id="UP000598996">
    <property type="component" value="Unassembled WGS sequence"/>
</dbReference>
<gene>
    <name evidence="1" type="ORF">JKJ07_13940</name>
</gene>
<sequence length="201" mass="22805">MKTRFVDTGRRLDMFAGEFVVCCPRCGSAGMVRRAWDGERRRWERARFSCLACGRFRYEGRWAGPLSLAVQRRCGNCGRWLTFERTVSTAPTSLKVELTCHDCQATTVTQAHVWAIGTPRALVDDCFGLPLWLQTSCAGHTLWAYNAEHVAYLKDFVRAGLRERQGFVNTSLASRLPVWLKQAKHRAEALRAIGRLETLIP</sequence>
<keyword evidence="2" id="KW-1185">Reference proteome</keyword>
<evidence type="ECO:0000313" key="2">
    <source>
        <dbReference type="Proteomes" id="UP000598996"/>
    </source>
</evidence>
<dbReference type="RefSeq" id="WP_202991936.1">
    <property type="nucleotide sequence ID" value="NZ_JAENHO010000004.1"/>
</dbReference>
<organism evidence="1 2">
    <name type="scientific">Paractinoplanes lichenicola</name>
    <dbReference type="NCBI Taxonomy" id="2802976"/>
    <lineage>
        <taxon>Bacteria</taxon>
        <taxon>Bacillati</taxon>
        <taxon>Actinomycetota</taxon>
        <taxon>Actinomycetes</taxon>
        <taxon>Micromonosporales</taxon>
        <taxon>Micromonosporaceae</taxon>
        <taxon>Paractinoplanes</taxon>
    </lineage>
</organism>
<reference evidence="1 2" key="1">
    <citation type="submission" date="2021-01" db="EMBL/GenBank/DDBJ databases">
        <title>Actinoplanes sp. nov. LDG1-01 isolated from lichen.</title>
        <authorList>
            <person name="Saeng-In P."/>
            <person name="Phongsopitanun W."/>
            <person name="Kanchanasin P."/>
            <person name="Yuki M."/>
            <person name="Kudo T."/>
            <person name="Ohkuma M."/>
            <person name="Tanasupawat S."/>
        </authorList>
    </citation>
    <scope>NUCLEOTIDE SEQUENCE [LARGE SCALE GENOMIC DNA]</scope>
    <source>
        <strain evidence="1 2">LDG1-01</strain>
    </source>
</reference>
<comment type="caution">
    <text evidence="1">The sequence shown here is derived from an EMBL/GenBank/DDBJ whole genome shotgun (WGS) entry which is preliminary data.</text>
</comment>
<evidence type="ECO:0000313" key="1">
    <source>
        <dbReference type="EMBL" id="MBL7255416.1"/>
    </source>
</evidence>